<keyword evidence="1" id="KW-0812">Transmembrane</keyword>
<comment type="caution">
    <text evidence="2">The sequence shown here is derived from an EMBL/GenBank/DDBJ whole genome shotgun (WGS) entry which is preliminary data.</text>
</comment>
<organism evidence="2 3">
    <name type="scientific">Legionella santicrucis</name>
    <dbReference type="NCBI Taxonomy" id="45074"/>
    <lineage>
        <taxon>Bacteria</taxon>
        <taxon>Pseudomonadati</taxon>
        <taxon>Pseudomonadota</taxon>
        <taxon>Gammaproteobacteria</taxon>
        <taxon>Legionellales</taxon>
        <taxon>Legionellaceae</taxon>
        <taxon>Legionella</taxon>
    </lineage>
</organism>
<proteinExistence type="predicted"/>
<evidence type="ECO:0000313" key="3">
    <source>
        <dbReference type="Proteomes" id="UP000054703"/>
    </source>
</evidence>
<keyword evidence="1" id="KW-1133">Transmembrane helix</keyword>
<dbReference type="EMBL" id="LNYU01000009">
    <property type="protein sequence ID" value="KTD66460.1"/>
    <property type="molecule type" value="Genomic_DNA"/>
</dbReference>
<gene>
    <name evidence="2" type="ORF">Lsan_0405</name>
</gene>
<dbReference type="RefSeq" id="WP_058512878.1">
    <property type="nucleotide sequence ID" value="NZ_CAAAIH010000025.1"/>
</dbReference>
<evidence type="ECO:0000313" key="2">
    <source>
        <dbReference type="EMBL" id="KTD66460.1"/>
    </source>
</evidence>
<dbReference type="AlphaFoldDB" id="A0A0W0ZBC8"/>
<dbReference type="Proteomes" id="UP000054703">
    <property type="component" value="Unassembled WGS sequence"/>
</dbReference>
<accession>A0A0W0ZBC8</accession>
<dbReference type="PATRIC" id="fig|45074.5.peg.431"/>
<keyword evidence="1" id="KW-0472">Membrane</keyword>
<feature type="transmembrane region" description="Helical" evidence="1">
    <location>
        <begin position="92"/>
        <end position="125"/>
    </location>
</feature>
<dbReference type="STRING" id="45074.Lsan_0405"/>
<protein>
    <submittedName>
        <fullName evidence="2">Uncharacterized protein</fullName>
    </submittedName>
</protein>
<name>A0A0W0ZBC8_9GAMM</name>
<evidence type="ECO:0000256" key="1">
    <source>
        <dbReference type="SAM" id="Phobius"/>
    </source>
</evidence>
<keyword evidence="3" id="KW-1185">Reference proteome</keyword>
<dbReference type="OrthoDB" id="5639207at2"/>
<sequence>MEAKSALAYCQKKYVKSLNGLSGKKGKQINESFLVLDQEIKKLDPITQINLYSITTQLLESLINEPHDAINPIDVFNLRCQSILGAKYNSSYYIALGLALIGIACAALVTGGAIGIGIGILAGLWQTPLIYLASLMAFEMPALGVAALSVSLGLGVGLASGFLFFKEPQIVTAKNDCIELVKESYLDDNVDEIERSALTHALDQ</sequence>
<feature type="transmembrane region" description="Helical" evidence="1">
    <location>
        <begin position="145"/>
        <end position="165"/>
    </location>
</feature>
<reference evidence="2 3" key="1">
    <citation type="submission" date="2015-11" db="EMBL/GenBank/DDBJ databases">
        <title>Genomic analysis of 38 Legionella species identifies large and diverse effector repertoires.</title>
        <authorList>
            <person name="Burstein D."/>
            <person name="Amaro F."/>
            <person name="Zusman T."/>
            <person name="Lifshitz Z."/>
            <person name="Cohen O."/>
            <person name="Gilbert J.A."/>
            <person name="Pupko T."/>
            <person name="Shuman H.A."/>
            <person name="Segal G."/>
        </authorList>
    </citation>
    <scope>NUCLEOTIDE SEQUENCE [LARGE SCALE GENOMIC DNA]</scope>
    <source>
        <strain evidence="2 3">SC-63-C7</strain>
    </source>
</reference>